<protein>
    <submittedName>
        <fullName evidence="3">Pimeloyl-ACP methyl ester carboxylesterase</fullName>
    </submittedName>
</protein>
<evidence type="ECO:0000259" key="2">
    <source>
        <dbReference type="Pfam" id="PF12697"/>
    </source>
</evidence>
<dbReference type="InterPro" id="IPR000073">
    <property type="entry name" value="AB_hydrolase_1"/>
</dbReference>
<proteinExistence type="predicted"/>
<dbReference type="PROSITE" id="PS51257">
    <property type="entry name" value="PROKAR_LIPOPROTEIN"/>
    <property type="match status" value="1"/>
</dbReference>
<dbReference type="STRING" id="1513793.SAMN06296036_13353"/>
<keyword evidence="4" id="KW-1185">Reference proteome</keyword>
<name>A0A1Y6CUP5_9BACT</name>
<keyword evidence="1" id="KW-0732">Signal</keyword>
<dbReference type="PANTHER" id="PTHR33428:SF14">
    <property type="entry name" value="CARBOXYLESTERASE TYPE B DOMAIN-CONTAINING PROTEIN"/>
    <property type="match status" value="1"/>
</dbReference>
<evidence type="ECO:0000313" key="4">
    <source>
        <dbReference type="Proteomes" id="UP000192907"/>
    </source>
</evidence>
<reference evidence="4" key="1">
    <citation type="submission" date="2017-04" db="EMBL/GenBank/DDBJ databases">
        <authorList>
            <person name="Varghese N."/>
            <person name="Submissions S."/>
        </authorList>
    </citation>
    <scope>NUCLEOTIDE SEQUENCE [LARGE SCALE GENOMIC DNA]</scope>
    <source>
        <strain evidence="4">RKEM611</strain>
    </source>
</reference>
<dbReference type="SUPFAM" id="SSF53474">
    <property type="entry name" value="alpha/beta-Hydrolases"/>
    <property type="match status" value="1"/>
</dbReference>
<evidence type="ECO:0000313" key="3">
    <source>
        <dbReference type="EMBL" id="SMF79306.1"/>
    </source>
</evidence>
<sequence length="310" mass="34951">MGALRCISMAICLLSLGACSSVPFEPKDYSRGYSDIRLLMNHRPPTVDDFFNQGPVLFERDQNLEIQLTHQESILVDLFLPKQKKPSPLLVFQHGNHSSKNYHQYQALLAASWGFNAMTVEQPNKGQWLENGKRLKKLVDLLSTWPKFLDSRYNPDKIILVGHSFGGSAIAIAAGMGAPVDGLIFLDPALVHRSVIQSLKKINAPSILLGADEKVFRSRRRHQFYRHVKGPMLEVSIKNATHNDAQFPNMFSWKQAFGLAPTTDEDRQKQFAAAIVAAAFSIAEWDSPSYFLKAAQKSEKLALKRYRQRL</sequence>
<dbReference type="InterPro" id="IPR029058">
    <property type="entry name" value="AB_hydrolase_fold"/>
</dbReference>
<accession>A0A1Y6CUP5</accession>
<feature type="domain" description="AB hydrolase-1" evidence="2">
    <location>
        <begin position="94"/>
        <end position="226"/>
    </location>
</feature>
<gene>
    <name evidence="3" type="ORF">SAMN06296036_13353</name>
</gene>
<feature type="signal peptide" evidence="1">
    <location>
        <begin position="1"/>
        <end position="20"/>
    </location>
</feature>
<dbReference type="EMBL" id="FWZT01000033">
    <property type="protein sequence ID" value="SMF79306.1"/>
    <property type="molecule type" value="Genomic_DNA"/>
</dbReference>
<feature type="chain" id="PRO_5012306054" evidence="1">
    <location>
        <begin position="21"/>
        <end position="310"/>
    </location>
</feature>
<dbReference type="Gene3D" id="3.40.50.1820">
    <property type="entry name" value="alpha/beta hydrolase"/>
    <property type="match status" value="1"/>
</dbReference>
<dbReference type="AlphaFoldDB" id="A0A1Y6CUP5"/>
<evidence type="ECO:0000256" key="1">
    <source>
        <dbReference type="SAM" id="SignalP"/>
    </source>
</evidence>
<dbReference type="PANTHER" id="PTHR33428">
    <property type="entry name" value="CHLOROPHYLLASE-2, CHLOROPLASTIC"/>
    <property type="match status" value="1"/>
</dbReference>
<dbReference type="Proteomes" id="UP000192907">
    <property type="component" value="Unassembled WGS sequence"/>
</dbReference>
<dbReference type="Pfam" id="PF12697">
    <property type="entry name" value="Abhydrolase_6"/>
    <property type="match status" value="1"/>
</dbReference>
<organism evidence="3 4">
    <name type="scientific">Pseudobacteriovorax antillogorgiicola</name>
    <dbReference type="NCBI Taxonomy" id="1513793"/>
    <lineage>
        <taxon>Bacteria</taxon>
        <taxon>Pseudomonadati</taxon>
        <taxon>Bdellovibrionota</taxon>
        <taxon>Oligoflexia</taxon>
        <taxon>Oligoflexales</taxon>
        <taxon>Pseudobacteriovoracaceae</taxon>
        <taxon>Pseudobacteriovorax</taxon>
    </lineage>
</organism>